<evidence type="ECO:0000313" key="3">
    <source>
        <dbReference type="Proteomes" id="UP000036403"/>
    </source>
</evidence>
<comment type="subcellular location">
    <subcellularLocation>
        <location evidence="1">Nucleus</location>
    </subcellularLocation>
</comment>
<evidence type="ECO:0000256" key="1">
    <source>
        <dbReference type="ARBA" id="ARBA00004123"/>
    </source>
</evidence>
<dbReference type="Proteomes" id="UP000036403">
    <property type="component" value="Unassembled WGS sequence"/>
</dbReference>
<dbReference type="Gene3D" id="1.10.10.60">
    <property type="entry name" value="Homeodomain-like"/>
    <property type="match status" value="1"/>
</dbReference>
<dbReference type="SUPFAM" id="SSF46689">
    <property type="entry name" value="Homeodomain-like"/>
    <property type="match status" value="1"/>
</dbReference>
<reference evidence="2 3" key="1">
    <citation type="submission" date="2015-04" db="EMBL/GenBank/DDBJ databases">
        <title>Lasius niger genome sequencing.</title>
        <authorList>
            <person name="Konorov E.A."/>
            <person name="Nikitin M.A."/>
            <person name="Kirill M.V."/>
            <person name="Chang P."/>
        </authorList>
    </citation>
    <scope>NUCLEOTIDE SEQUENCE [LARGE SCALE GENOMIC DNA]</scope>
    <source>
        <tissue evidence="2">Whole</tissue>
    </source>
</reference>
<gene>
    <name evidence="2" type="ORF">RF55_13917</name>
</gene>
<dbReference type="InterPro" id="IPR009057">
    <property type="entry name" value="Homeodomain-like_sf"/>
</dbReference>
<dbReference type="GO" id="GO:0005634">
    <property type="term" value="C:nucleus"/>
    <property type="evidence" value="ECO:0007669"/>
    <property type="project" value="UniProtKB-SubCell"/>
</dbReference>
<dbReference type="OrthoDB" id="7544291at2759"/>
<accession>A0A0J7K964</accession>
<organism evidence="2 3">
    <name type="scientific">Lasius niger</name>
    <name type="common">Black garden ant</name>
    <dbReference type="NCBI Taxonomy" id="67767"/>
    <lineage>
        <taxon>Eukaryota</taxon>
        <taxon>Metazoa</taxon>
        <taxon>Ecdysozoa</taxon>
        <taxon>Arthropoda</taxon>
        <taxon>Hexapoda</taxon>
        <taxon>Insecta</taxon>
        <taxon>Pterygota</taxon>
        <taxon>Neoptera</taxon>
        <taxon>Endopterygota</taxon>
        <taxon>Hymenoptera</taxon>
        <taxon>Apocrita</taxon>
        <taxon>Aculeata</taxon>
        <taxon>Formicoidea</taxon>
        <taxon>Formicidae</taxon>
        <taxon>Formicinae</taxon>
        <taxon>Lasius</taxon>
        <taxon>Lasius</taxon>
    </lineage>
</organism>
<keyword evidence="3" id="KW-1185">Reference proteome</keyword>
<dbReference type="AlphaFoldDB" id="A0A0J7K964"/>
<proteinExistence type="predicted"/>
<dbReference type="STRING" id="67767.A0A0J7K964"/>
<sequence length="249" mass="28782">MDGKKKRSWDKDTLKTVLDKIMSKQISLKEPSTKYGIPKNTLHDIIASLKAEYEEQLMNHVKNLTNQCLPLTKKEFLKLAYDLAVNLKLPHRFNTEKGIAGKHFYYDFMARHPDLSLRTPESTSLMRAVGYNKPQVELFYNNLEKLINHSPPHTTHKLQPLDRTFMKPFKNVYHERRDMWIRANAGTRITDYDIAGLVGEAFTKVARLDIAVSGFKCTGIYPFDKNIFSDIDYLLCDVTNIPLAETRSQ</sequence>
<protein>
    <submittedName>
        <fullName evidence="2">Jerky-like protein</fullName>
    </submittedName>
</protein>
<dbReference type="EMBL" id="LBMM01011230">
    <property type="protein sequence ID" value="KMQ86953.1"/>
    <property type="molecule type" value="Genomic_DNA"/>
</dbReference>
<dbReference type="PaxDb" id="67767-A0A0J7K964"/>
<evidence type="ECO:0000313" key="2">
    <source>
        <dbReference type="EMBL" id="KMQ86953.1"/>
    </source>
</evidence>
<comment type="caution">
    <text evidence="2">The sequence shown here is derived from an EMBL/GenBank/DDBJ whole genome shotgun (WGS) entry which is preliminary data.</text>
</comment>
<name>A0A0J7K964_LASNI</name>